<organism evidence="1 2">
    <name type="scientific">Chitinophaga silvisoli</name>
    <dbReference type="NCBI Taxonomy" id="2291814"/>
    <lineage>
        <taxon>Bacteria</taxon>
        <taxon>Pseudomonadati</taxon>
        <taxon>Bacteroidota</taxon>
        <taxon>Chitinophagia</taxon>
        <taxon>Chitinophagales</taxon>
        <taxon>Chitinophagaceae</taxon>
        <taxon>Chitinophaga</taxon>
    </lineage>
</organism>
<dbReference type="RefSeq" id="WP_116855029.1">
    <property type="nucleotide sequence ID" value="NZ_QTJV01000007.1"/>
</dbReference>
<evidence type="ECO:0000313" key="1">
    <source>
        <dbReference type="EMBL" id="RFM33178.1"/>
    </source>
</evidence>
<gene>
    <name evidence="1" type="ORF">DXN04_19295</name>
</gene>
<name>A0A3E1NZK5_9BACT</name>
<proteinExistence type="predicted"/>
<accession>A0A3E1NZK5</accession>
<dbReference type="OrthoDB" id="1450227at2"/>
<dbReference type="EMBL" id="QTJV01000007">
    <property type="protein sequence ID" value="RFM33178.1"/>
    <property type="molecule type" value="Genomic_DNA"/>
</dbReference>
<reference evidence="1 2" key="1">
    <citation type="submission" date="2018-08" db="EMBL/GenBank/DDBJ databases">
        <title>Chitinophaga sp. K20C18050901, a novel bacterium isolated from forest soil.</title>
        <authorList>
            <person name="Wang C."/>
        </authorList>
    </citation>
    <scope>NUCLEOTIDE SEQUENCE [LARGE SCALE GENOMIC DNA]</scope>
    <source>
        <strain evidence="1 2">K20C18050901</strain>
    </source>
</reference>
<keyword evidence="2" id="KW-1185">Reference proteome</keyword>
<comment type="caution">
    <text evidence="1">The sequence shown here is derived from an EMBL/GenBank/DDBJ whole genome shotgun (WGS) entry which is preliminary data.</text>
</comment>
<protein>
    <submittedName>
        <fullName evidence="1">Uncharacterized protein</fullName>
    </submittedName>
</protein>
<dbReference type="AlphaFoldDB" id="A0A3E1NZK5"/>
<sequence>MAFATKSIFDDAVDGFGNIIATAAEWAVTDRFEGKIVRKLLERDGYSIPASLYNAILGKGFQIRKHNRDVIVQTDEGVIKDLFGVALGALNVVAVVSPGKGAGAYLFAKAFPAANTITGMLRTLKILKRTEEFKQEIDVAIGTVTRQMETHLVILKCQVF</sequence>
<dbReference type="Proteomes" id="UP000261174">
    <property type="component" value="Unassembled WGS sequence"/>
</dbReference>
<evidence type="ECO:0000313" key="2">
    <source>
        <dbReference type="Proteomes" id="UP000261174"/>
    </source>
</evidence>